<dbReference type="Pfam" id="PF00441">
    <property type="entry name" value="Acyl-CoA_dh_1"/>
    <property type="match status" value="1"/>
</dbReference>
<dbReference type="CDD" id="cd16773">
    <property type="entry name" value="RING-HC_RBR_TRIAD1"/>
    <property type="match status" value="1"/>
</dbReference>
<evidence type="ECO:0000259" key="24">
    <source>
        <dbReference type="PROSITE" id="PS51873"/>
    </source>
</evidence>
<evidence type="ECO:0000256" key="8">
    <source>
        <dbReference type="ARBA" id="ARBA00022630"/>
    </source>
</evidence>
<dbReference type="Pfam" id="PF02771">
    <property type="entry name" value="Acyl-CoA_dh_N"/>
    <property type="match status" value="1"/>
</dbReference>
<evidence type="ECO:0000256" key="5">
    <source>
        <dbReference type="ARBA" id="ARBA00009347"/>
    </source>
</evidence>
<comment type="cofactor">
    <cofactor evidence="2">
        <name>FAD</name>
        <dbReference type="ChEBI" id="CHEBI:57692"/>
    </cofactor>
</comment>
<evidence type="ECO:0000256" key="4">
    <source>
        <dbReference type="ARBA" id="ARBA00005884"/>
    </source>
</evidence>
<evidence type="ECO:0000256" key="19">
    <source>
        <dbReference type="ARBA" id="ARBA00052552"/>
    </source>
</evidence>
<dbReference type="PROSITE" id="PS51873">
    <property type="entry name" value="TRIAD"/>
    <property type="match status" value="1"/>
</dbReference>
<dbReference type="InterPro" id="IPR006089">
    <property type="entry name" value="Acyl-CoA_DH_CS"/>
</dbReference>
<evidence type="ECO:0000313" key="26">
    <source>
        <dbReference type="WBParaSite" id="Csp11.Scaffold629.g9130.t1"/>
    </source>
</evidence>
<evidence type="ECO:0000256" key="9">
    <source>
        <dbReference type="ARBA" id="ARBA00022679"/>
    </source>
</evidence>
<evidence type="ECO:0000256" key="21">
    <source>
        <dbReference type="ARBA" id="ARBA00071686"/>
    </source>
</evidence>
<dbReference type="InterPro" id="IPR009075">
    <property type="entry name" value="AcylCo_DH/oxidase_C"/>
</dbReference>
<dbReference type="AlphaFoldDB" id="A0A1I7UGM7"/>
<keyword evidence="8" id="KW-0285">Flavoprotein</keyword>
<evidence type="ECO:0000256" key="10">
    <source>
        <dbReference type="ARBA" id="ARBA00022723"/>
    </source>
</evidence>
<dbReference type="GO" id="GO:0008270">
    <property type="term" value="F:zinc ion binding"/>
    <property type="evidence" value="ECO:0007669"/>
    <property type="project" value="UniProtKB-KW"/>
</dbReference>
<dbReference type="GO" id="GO:0005739">
    <property type="term" value="C:mitochondrion"/>
    <property type="evidence" value="ECO:0007669"/>
    <property type="project" value="TreeGrafter"/>
</dbReference>
<evidence type="ECO:0000256" key="6">
    <source>
        <dbReference type="ARBA" id="ARBA00012251"/>
    </source>
</evidence>
<dbReference type="CDD" id="cd20343">
    <property type="entry name" value="BRcat_RBR_HHARI-like"/>
    <property type="match status" value="1"/>
</dbReference>
<dbReference type="Pfam" id="PF01485">
    <property type="entry name" value="IBR"/>
    <property type="match status" value="1"/>
</dbReference>
<dbReference type="InterPro" id="IPR002867">
    <property type="entry name" value="IBR_dom"/>
</dbReference>
<dbReference type="WBParaSite" id="Csp11.Scaffold629.g9130.t1">
    <property type="protein sequence ID" value="Csp11.Scaffold629.g9130.t1"/>
    <property type="gene ID" value="Csp11.Scaffold629.g9130"/>
</dbReference>
<evidence type="ECO:0000256" key="15">
    <source>
        <dbReference type="ARBA" id="ARBA00022833"/>
    </source>
</evidence>
<comment type="pathway">
    <text evidence="3">Amino-acid degradation; L-valine degradation.</text>
</comment>
<evidence type="ECO:0000256" key="12">
    <source>
        <dbReference type="ARBA" id="ARBA00022771"/>
    </source>
</evidence>
<keyword evidence="13" id="KW-0833">Ubl conjugation pathway</keyword>
<evidence type="ECO:0000256" key="3">
    <source>
        <dbReference type="ARBA" id="ARBA00005109"/>
    </source>
</evidence>
<dbReference type="InterPro" id="IPR052547">
    <property type="entry name" value="Mito_Isobutyryl-CoADH"/>
</dbReference>
<dbReference type="InterPro" id="IPR044066">
    <property type="entry name" value="TRIAD_supradom"/>
</dbReference>
<keyword evidence="11" id="KW-0677">Repeat</keyword>
<dbReference type="EC" id="2.3.2.31" evidence="6"/>
<evidence type="ECO:0000256" key="16">
    <source>
        <dbReference type="ARBA" id="ARBA00023002"/>
    </source>
</evidence>
<dbReference type="InterPro" id="IPR006091">
    <property type="entry name" value="Acyl-CoA_Oxase/DH_mid-dom"/>
</dbReference>
<dbReference type="SMART" id="SM00647">
    <property type="entry name" value="IBR"/>
    <property type="match status" value="2"/>
</dbReference>
<organism evidence="25 26">
    <name type="scientific">Caenorhabditis tropicalis</name>
    <dbReference type="NCBI Taxonomy" id="1561998"/>
    <lineage>
        <taxon>Eukaryota</taxon>
        <taxon>Metazoa</taxon>
        <taxon>Ecdysozoa</taxon>
        <taxon>Nematoda</taxon>
        <taxon>Chromadorea</taxon>
        <taxon>Rhabditida</taxon>
        <taxon>Rhabditina</taxon>
        <taxon>Rhabditomorpha</taxon>
        <taxon>Rhabditoidea</taxon>
        <taxon>Rhabditidae</taxon>
        <taxon>Peloderinae</taxon>
        <taxon>Caenorhabditis</taxon>
    </lineage>
</organism>
<dbReference type="Gene3D" id="1.20.120.1750">
    <property type="match status" value="1"/>
</dbReference>
<dbReference type="InterPro" id="IPR036250">
    <property type="entry name" value="AcylCo_DH-like_C"/>
</dbReference>
<dbReference type="FunFam" id="2.40.110.10:FF:000001">
    <property type="entry name" value="Acyl-CoA dehydrogenase, mitochondrial"/>
    <property type="match status" value="1"/>
</dbReference>
<evidence type="ECO:0000256" key="7">
    <source>
        <dbReference type="ARBA" id="ARBA00022456"/>
    </source>
</evidence>
<keyword evidence="9" id="KW-0808">Transferase</keyword>
<dbReference type="InterPro" id="IPR037069">
    <property type="entry name" value="AcylCoA_DH/ox_N_sf"/>
</dbReference>
<dbReference type="PANTHER" id="PTHR43831:SF1">
    <property type="entry name" value="ISOBUTYRYL-COA DEHYDROGENASE, MITOCHONDRIAL"/>
    <property type="match status" value="1"/>
</dbReference>
<dbReference type="InterPro" id="IPR013083">
    <property type="entry name" value="Znf_RING/FYVE/PHD"/>
</dbReference>
<dbReference type="Pfam" id="PF21235">
    <property type="entry name" value="UBA_ARI1"/>
    <property type="match status" value="1"/>
</dbReference>
<dbReference type="CDD" id="cd01162">
    <property type="entry name" value="IBD"/>
    <property type="match status" value="1"/>
</dbReference>
<comment type="catalytic activity">
    <reaction evidence="17">
        <text>(2S)-2-methylbutanoyl-CoA + oxidized [electron-transfer flavoprotein] + H(+) = (2E)-2-methylbut-2-enoyl-CoA + reduced [electron-transfer flavoprotein]</text>
        <dbReference type="Rhea" id="RHEA:48256"/>
        <dbReference type="Rhea" id="RHEA-COMP:10685"/>
        <dbReference type="Rhea" id="RHEA-COMP:10686"/>
        <dbReference type="ChEBI" id="CHEBI:15378"/>
        <dbReference type="ChEBI" id="CHEBI:57337"/>
        <dbReference type="ChEBI" id="CHEBI:57692"/>
        <dbReference type="ChEBI" id="CHEBI:58307"/>
        <dbReference type="ChEBI" id="CHEBI:88166"/>
    </reaction>
    <physiologicalReaction direction="left-to-right" evidence="17">
        <dbReference type="Rhea" id="RHEA:48257"/>
    </physiologicalReaction>
</comment>
<keyword evidence="16" id="KW-0560">Oxidoreductase</keyword>
<comment type="similarity">
    <text evidence="4">Belongs to the RBR family. Ariadne subfamily.</text>
</comment>
<dbReference type="Pfam" id="PF02770">
    <property type="entry name" value="Acyl-CoA_dh_M"/>
    <property type="match status" value="1"/>
</dbReference>
<evidence type="ECO:0000256" key="22">
    <source>
        <dbReference type="ARBA" id="ARBA00076026"/>
    </source>
</evidence>
<keyword evidence="15" id="KW-0862">Zinc</keyword>
<dbReference type="GO" id="GO:0006629">
    <property type="term" value="P:lipid metabolic process"/>
    <property type="evidence" value="ECO:0007669"/>
    <property type="project" value="InterPro"/>
</dbReference>
<dbReference type="GO" id="GO:0061630">
    <property type="term" value="F:ubiquitin protein ligase activity"/>
    <property type="evidence" value="ECO:0007669"/>
    <property type="project" value="UniProtKB-EC"/>
</dbReference>
<evidence type="ECO:0000256" key="11">
    <source>
        <dbReference type="ARBA" id="ARBA00022737"/>
    </source>
</evidence>
<evidence type="ECO:0000256" key="23">
    <source>
        <dbReference type="PIRSR" id="PIRSR634178-1"/>
    </source>
</evidence>
<dbReference type="InterPro" id="IPR045840">
    <property type="entry name" value="Ariadne"/>
</dbReference>
<dbReference type="Gene3D" id="2.40.110.10">
    <property type="entry name" value="Butyryl-CoA Dehydrogenase, subunit A, domain 2"/>
    <property type="match status" value="1"/>
</dbReference>
<keyword evidence="10" id="KW-0479">Metal-binding</keyword>
<comment type="function">
    <text evidence="20">Isobutyryl-CoA dehydrogenase which catalyzes the conversion of 2-methylpropanoyl-CoA to (2E)-2-methylpropenoyl-CoA in the valine catabolic pathway. To a lesser extent, also able to catalyze the oxidation of (2S)-2-methylbutanoyl-CoA.</text>
</comment>
<comment type="catalytic activity">
    <reaction evidence="18">
        <text>propanoyl-CoA + oxidized [electron-transfer flavoprotein] + H(+) = acryloyl-CoA + reduced [electron-transfer flavoprotein]</text>
        <dbReference type="Rhea" id="RHEA:31287"/>
        <dbReference type="Rhea" id="RHEA-COMP:10685"/>
        <dbReference type="Rhea" id="RHEA-COMP:10686"/>
        <dbReference type="ChEBI" id="CHEBI:15378"/>
        <dbReference type="ChEBI" id="CHEBI:57367"/>
        <dbReference type="ChEBI" id="CHEBI:57392"/>
        <dbReference type="ChEBI" id="CHEBI:57692"/>
        <dbReference type="ChEBI" id="CHEBI:58307"/>
    </reaction>
    <physiologicalReaction direction="left-to-right" evidence="18">
        <dbReference type="Rhea" id="RHEA:31288"/>
    </physiologicalReaction>
</comment>
<dbReference type="PANTHER" id="PTHR43831">
    <property type="entry name" value="ISOBUTYRYL-COA DEHYDROGENASE"/>
    <property type="match status" value="1"/>
</dbReference>
<dbReference type="FunFam" id="3.30.40.10:FF:000019">
    <property type="entry name" value="RBR-type E3 ubiquitin transferase"/>
    <property type="match status" value="1"/>
</dbReference>
<dbReference type="InterPro" id="IPR013786">
    <property type="entry name" value="AcylCoA_DH/ox_N"/>
</dbReference>
<keyword evidence="12" id="KW-0863">Zinc-finger</keyword>
<evidence type="ECO:0000256" key="18">
    <source>
        <dbReference type="ARBA" id="ARBA00050268"/>
    </source>
</evidence>
<evidence type="ECO:0000313" key="25">
    <source>
        <dbReference type="Proteomes" id="UP000095282"/>
    </source>
</evidence>
<dbReference type="STRING" id="1561998.A0A1I7UGM7"/>
<dbReference type="eggNOG" id="KOG0140">
    <property type="taxonomic scope" value="Eukaryota"/>
</dbReference>
<sequence length="870" mass="98832">MLLRNVLSKGLRIRNSSSYCLRPGVGLERDVEDVLEAAHQFAKKEMYPKMAEWDKKGELPMDVLQKAGEMGFGAIYCSGDHGGSGLSRLHASVIFEQLSMGCVSTAAYISIHNMCAWMLDTYGPDKLKEDLLPEMALFKKLGSYCLTEPDAGSDAASIRTTATKKGDYYVVNGSKAFISGAGTSDNYFVMMRQDGAAPGAKGIFCLMIEDGTEGFSYGKKEDKLGWNSQPTRILTFEDCKVPITNQIGKDGFGFNIAMAGLNGGRVNIASCSLGAAQRSLDLAIEHLKCRKQFGKTLADFQYNQFKLAELATKLYTSRLIVRAAAEQLDNDDPEKVALCAMAKLHATDNCFEVVNGALQMFGGYGFLKDYPIQQYLRDIRVHQILEGTNEMMRLLISRDLLTKDIFWSSNSKSVLTMDSDDEIHMDSGSEHEDEDQFFTSTELEEQMTEAISDVQDVLQASPGTCRLLLLKYKWNRDTLLERFYEDTSAFAAPSAPKPVEQGECDICCDVTELSGLSCEHRACRECWKAYLTEKIVGGVSEIQCMATGCEQVMEDEKVMSYVEDPKMVTMYKKLVLDSYVQANQFIKWCPGVNCGRAVKISNLDPHPILCPCGARFCFDCGTDCHEPVNCRLLKAWLRRCEDDSETFNWISSNTKDCPKCFTPIEKNGGCNRIRCCKCSYQFCWQCMRDWDVHGYSACNSYEEKSTVSGREKTRISLERYLFYYNRYHNHLKSLKLEMKLKAMVANKMLQMQDLGQGWVEVQYLHKAVEVLRECRQTLTYTYVFAFYLQKDNNSQLFETNQNDLEMAVEQLSGFLEQDLENEDLVTLKQKVMDKCRYVEHRRKRLIDQCREGTEQDIWVFKEEEIPEKKK</sequence>
<dbReference type="Pfam" id="PF19422">
    <property type="entry name" value="Ariadne"/>
    <property type="match status" value="1"/>
</dbReference>
<dbReference type="Gene3D" id="1.10.540.10">
    <property type="entry name" value="Acyl-CoA dehydrogenase/oxidase, N-terminal domain"/>
    <property type="match status" value="1"/>
</dbReference>
<keyword evidence="25" id="KW-1185">Reference proteome</keyword>
<evidence type="ECO:0000256" key="17">
    <source>
        <dbReference type="ARBA" id="ARBA00049552"/>
    </source>
</evidence>
<dbReference type="SUPFAM" id="SSF47203">
    <property type="entry name" value="Acyl-CoA dehydrogenase C-terminal domain-like"/>
    <property type="match status" value="1"/>
</dbReference>
<evidence type="ECO:0000256" key="1">
    <source>
        <dbReference type="ARBA" id="ARBA00001798"/>
    </source>
</evidence>
<dbReference type="FunFam" id="1.20.140.10:FF:000001">
    <property type="entry name" value="Acyl-CoA dehydrogenase"/>
    <property type="match status" value="1"/>
</dbReference>
<dbReference type="Gene3D" id="1.20.140.10">
    <property type="entry name" value="Butyryl-CoA Dehydrogenase, subunit A, domain 3"/>
    <property type="match status" value="1"/>
</dbReference>
<proteinExistence type="inferred from homology"/>
<dbReference type="InterPro" id="IPR034178">
    <property type="entry name" value="IBD"/>
</dbReference>
<evidence type="ECO:0000256" key="2">
    <source>
        <dbReference type="ARBA" id="ARBA00001974"/>
    </source>
</evidence>
<name>A0A1I7UGM7_9PELO</name>
<protein>
    <recommendedName>
        <fullName evidence="21">Isobutyryl-CoA dehydrogenase, mitochondrial</fullName>
        <ecNumber evidence="6">2.3.2.31</ecNumber>
    </recommendedName>
    <alternativeName>
        <fullName evidence="22">Acyl-CoA dehydrogenase family member 8</fullName>
    </alternativeName>
</protein>
<comment type="similarity">
    <text evidence="5">Belongs to the acyl-CoA dehydrogenase family.</text>
</comment>
<dbReference type="SUPFAM" id="SSF57850">
    <property type="entry name" value="RING/U-box"/>
    <property type="match status" value="3"/>
</dbReference>
<comment type="catalytic activity">
    <reaction evidence="19">
        <text>2-methylpropanoyl-CoA + oxidized [electron-transfer flavoprotein] + H(+) = 2-methylpropenoyl-CoA + reduced [electron-transfer flavoprotein]</text>
        <dbReference type="Rhea" id="RHEA:44180"/>
        <dbReference type="Rhea" id="RHEA-COMP:10685"/>
        <dbReference type="Rhea" id="RHEA-COMP:10686"/>
        <dbReference type="ChEBI" id="CHEBI:15378"/>
        <dbReference type="ChEBI" id="CHEBI:57338"/>
        <dbReference type="ChEBI" id="CHEBI:57692"/>
        <dbReference type="ChEBI" id="CHEBI:58307"/>
        <dbReference type="ChEBI" id="CHEBI:62500"/>
        <dbReference type="EC" id="1.3.8.5"/>
    </reaction>
    <physiologicalReaction direction="left-to-right" evidence="19">
        <dbReference type="Rhea" id="RHEA:44181"/>
    </physiologicalReaction>
</comment>
<evidence type="ECO:0000256" key="13">
    <source>
        <dbReference type="ARBA" id="ARBA00022786"/>
    </source>
</evidence>
<evidence type="ECO:0000256" key="20">
    <source>
        <dbReference type="ARBA" id="ARBA00055070"/>
    </source>
</evidence>
<feature type="domain" description="RING-type" evidence="24">
    <location>
        <begin position="500"/>
        <end position="702"/>
    </location>
</feature>
<dbReference type="PROSITE" id="PS00072">
    <property type="entry name" value="ACYL_COA_DH_1"/>
    <property type="match status" value="1"/>
</dbReference>
<dbReference type="SUPFAM" id="SSF56645">
    <property type="entry name" value="Acyl-CoA dehydrogenase NM domain-like"/>
    <property type="match status" value="1"/>
</dbReference>
<dbReference type="GO" id="GO:0009083">
    <property type="term" value="P:branched-chain amino acid catabolic process"/>
    <property type="evidence" value="ECO:0007669"/>
    <property type="project" value="UniProtKB-KW"/>
</dbReference>
<dbReference type="Proteomes" id="UP000095282">
    <property type="component" value="Unplaced"/>
</dbReference>
<dbReference type="FunFam" id="1.20.120.1750:FF:000007">
    <property type="entry name" value="RBR-type E3 ubiquitin transferase"/>
    <property type="match status" value="1"/>
</dbReference>
<dbReference type="InterPro" id="IPR046373">
    <property type="entry name" value="Acyl-CoA_Oxase/DH_mid-dom_sf"/>
</dbReference>
<keyword evidence="7" id="KW-0101">Branched-chain amino acid catabolism</keyword>
<reference evidence="26" key="1">
    <citation type="submission" date="2016-11" db="UniProtKB">
        <authorList>
            <consortium name="WormBaseParasite"/>
        </authorList>
    </citation>
    <scope>IDENTIFICATION</scope>
</reference>
<comment type="catalytic activity">
    <reaction evidence="1">
        <text>[E2 ubiquitin-conjugating enzyme]-S-ubiquitinyl-L-cysteine + [acceptor protein]-L-lysine = [E2 ubiquitin-conjugating enzyme]-L-cysteine + [acceptor protein]-N(6)-ubiquitinyl-L-lysine.</text>
        <dbReference type="EC" id="2.3.2.31"/>
    </reaction>
</comment>
<dbReference type="GO" id="GO:0050660">
    <property type="term" value="F:flavin adenine dinucleotide binding"/>
    <property type="evidence" value="ECO:0007669"/>
    <property type="project" value="InterPro"/>
</dbReference>
<dbReference type="GO" id="GO:0003853">
    <property type="term" value="F:short-chain 2-methyl fatty acyl-CoA dehydrogenase activity"/>
    <property type="evidence" value="ECO:0007669"/>
    <property type="project" value="UniProtKB-EC"/>
</dbReference>
<evidence type="ECO:0000256" key="14">
    <source>
        <dbReference type="ARBA" id="ARBA00022827"/>
    </source>
</evidence>
<keyword evidence="14" id="KW-0274">FAD</keyword>
<dbReference type="Pfam" id="PF22191">
    <property type="entry name" value="IBR_1"/>
    <property type="match status" value="1"/>
</dbReference>
<dbReference type="InterPro" id="IPR009100">
    <property type="entry name" value="AcylCoA_DH/oxidase_NM_dom_sf"/>
</dbReference>
<dbReference type="Gene3D" id="3.30.40.10">
    <property type="entry name" value="Zinc/RING finger domain, C3HC4 (zinc finger)"/>
    <property type="match status" value="1"/>
</dbReference>
<feature type="active site" description="Proton acceptor" evidence="23">
    <location>
        <position position="386"/>
    </location>
</feature>
<dbReference type="eggNOG" id="KOG1815">
    <property type="taxonomic scope" value="Eukaryota"/>
</dbReference>
<accession>A0A1I7UGM7</accession>
<dbReference type="InterPro" id="IPR048962">
    <property type="entry name" value="ARIH1-like_UBL"/>
</dbReference>